<keyword evidence="1" id="KW-1185">Reference proteome</keyword>
<evidence type="ECO:0000313" key="2">
    <source>
        <dbReference type="WBParaSite" id="nRc.2.0.1.t19181-RA"/>
    </source>
</evidence>
<sequence>MNGDRCVKYENKPEYQNEKTYPSRRLCGQLNFEGIWKYGIHQFLRYGHETLYKHTLFIKVFIPKIS</sequence>
<dbReference type="Proteomes" id="UP000887565">
    <property type="component" value="Unplaced"/>
</dbReference>
<dbReference type="WBParaSite" id="nRc.2.0.1.t19181-RA">
    <property type="protein sequence ID" value="nRc.2.0.1.t19181-RA"/>
    <property type="gene ID" value="nRc.2.0.1.g19181"/>
</dbReference>
<evidence type="ECO:0000313" key="1">
    <source>
        <dbReference type="Proteomes" id="UP000887565"/>
    </source>
</evidence>
<protein>
    <submittedName>
        <fullName evidence="2">Uncharacterized protein</fullName>
    </submittedName>
</protein>
<name>A0A915IY98_ROMCU</name>
<organism evidence="1 2">
    <name type="scientific">Romanomermis culicivorax</name>
    <name type="common">Nematode worm</name>
    <dbReference type="NCBI Taxonomy" id="13658"/>
    <lineage>
        <taxon>Eukaryota</taxon>
        <taxon>Metazoa</taxon>
        <taxon>Ecdysozoa</taxon>
        <taxon>Nematoda</taxon>
        <taxon>Enoplea</taxon>
        <taxon>Dorylaimia</taxon>
        <taxon>Mermithida</taxon>
        <taxon>Mermithoidea</taxon>
        <taxon>Mermithidae</taxon>
        <taxon>Romanomermis</taxon>
    </lineage>
</organism>
<reference evidence="2" key="1">
    <citation type="submission" date="2022-11" db="UniProtKB">
        <authorList>
            <consortium name="WormBaseParasite"/>
        </authorList>
    </citation>
    <scope>IDENTIFICATION</scope>
</reference>
<dbReference type="AlphaFoldDB" id="A0A915IY98"/>
<proteinExistence type="predicted"/>
<accession>A0A915IY98</accession>